<sequence length="112" mass="12615">HFSRCHDGLPHRRVVARRAARAARAAGVRAVPVRDDVLLRSRRALVARFVGVDVVRKQGSPRVVWVVVHVSRGALRNACLVDGADVMRFAVVVPCDDLSSQLRHTRHRERER</sequence>
<evidence type="ECO:0000313" key="1">
    <source>
        <dbReference type="EMBL" id="KKA20095.1"/>
    </source>
</evidence>
<dbReference type="Proteomes" id="UP000053958">
    <property type="component" value="Unassembled WGS sequence"/>
</dbReference>
<accession>A0A0F4YPQ8</accession>
<dbReference type="RefSeq" id="XP_013326707.1">
    <property type="nucleotide sequence ID" value="XM_013471253.1"/>
</dbReference>
<dbReference type="AlphaFoldDB" id="A0A0F4YPQ8"/>
<dbReference type="GeneID" id="25318226"/>
<keyword evidence="2" id="KW-1185">Reference proteome</keyword>
<feature type="non-terminal residue" evidence="1">
    <location>
        <position position="112"/>
    </location>
</feature>
<proteinExistence type="predicted"/>
<organism evidence="1 2">
    <name type="scientific">Rasamsonia emersonii (strain ATCC 16479 / CBS 393.64 / IMI 116815)</name>
    <dbReference type="NCBI Taxonomy" id="1408163"/>
    <lineage>
        <taxon>Eukaryota</taxon>
        <taxon>Fungi</taxon>
        <taxon>Dikarya</taxon>
        <taxon>Ascomycota</taxon>
        <taxon>Pezizomycotina</taxon>
        <taxon>Eurotiomycetes</taxon>
        <taxon>Eurotiomycetidae</taxon>
        <taxon>Eurotiales</taxon>
        <taxon>Trichocomaceae</taxon>
        <taxon>Rasamsonia</taxon>
    </lineage>
</organism>
<protein>
    <submittedName>
        <fullName evidence="1">Uncharacterized protein</fullName>
    </submittedName>
</protein>
<comment type="caution">
    <text evidence="1">The sequence shown here is derived from an EMBL/GenBank/DDBJ whole genome shotgun (WGS) entry which is preliminary data.</text>
</comment>
<feature type="non-terminal residue" evidence="1">
    <location>
        <position position="1"/>
    </location>
</feature>
<evidence type="ECO:0000313" key="2">
    <source>
        <dbReference type="Proteomes" id="UP000053958"/>
    </source>
</evidence>
<gene>
    <name evidence="1" type="ORF">T310_5904</name>
</gene>
<reference evidence="1 2" key="1">
    <citation type="submission" date="2015-04" db="EMBL/GenBank/DDBJ databases">
        <authorList>
            <person name="Heijne W.H."/>
            <person name="Fedorova N.D."/>
            <person name="Nierman W.C."/>
            <person name="Vollebregt A.W."/>
            <person name="Zhao Z."/>
            <person name="Wu L."/>
            <person name="Kumar M."/>
            <person name="Stam H."/>
            <person name="van den Berg M.A."/>
            <person name="Pel H.J."/>
        </authorList>
    </citation>
    <scope>NUCLEOTIDE SEQUENCE [LARGE SCALE GENOMIC DNA]</scope>
    <source>
        <strain evidence="1 2">CBS 393.64</strain>
    </source>
</reference>
<dbReference type="EMBL" id="LASV01000290">
    <property type="protein sequence ID" value="KKA20095.1"/>
    <property type="molecule type" value="Genomic_DNA"/>
</dbReference>
<name>A0A0F4YPQ8_RASE3</name>